<gene>
    <name evidence="1" type="ORF">SAMN02745174_02363</name>
</gene>
<accession>A0A1T4QKL2</accession>
<reference evidence="1 2" key="1">
    <citation type="submission" date="2017-02" db="EMBL/GenBank/DDBJ databases">
        <authorList>
            <person name="Peterson S.W."/>
        </authorList>
    </citation>
    <scope>NUCLEOTIDE SEQUENCE [LARGE SCALE GENOMIC DNA]</scope>
    <source>
        <strain evidence="1 2">ATCC 700028</strain>
    </source>
</reference>
<organism evidence="1 2">
    <name type="scientific">Cetobacterium ceti</name>
    <dbReference type="NCBI Taxonomy" id="180163"/>
    <lineage>
        <taxon>Bacteria</taxon>
        <taxon>Fusobacteriati</taxon>
        <taxon>Fusobacteriota</taxon>
        <taxon>Fusobacteriia</taxon>
        <taxon>Fusobacteriales</taxon>
        <taxon>Fusobacteriaceae</taxon>
        <taxon>Cetobacterium</taxon>
    </lineage>
</organism>
<proteinExistence type="predicted"/>
<sequence>MILTTVDKTMISDIKFIYLDSEEIILYETNKVSIKKSKRDKLFYEISDKNQEKIFTNFSKVISKVQISFKVMENINVLIEIPFKYEKDIIYSSFYFNKYCEEIKFPCVQIYNIFFKELIGMKNIKYEIGYIEEKTDEYITVLSKGGLPITMSSFIRKLEINEKYYEHYSLI</sequence>
<name>A0A1T4QKL2_9FUSO</name>
<dbReference type="AlphaFoldDB" id="A0A1T4QKL2"/>
<protein>
    <submittedName>
        <fullName evidence="1">Uncharacterized protein</fullName>
    </submittedName>
</protein>
<dbReference type="EMBL" id="FUWX01000025">
    <property type="protein sequence ID" value="SKA04252.1"/>
    <property type="molecule type" value="Genomic_DNA"/>
</dbReference>
<evidence type="ECO:0000313" key="2">
    <source>
        <dbReference type="Proteomes" id="UP000191153"/>
    </source>
</evidence>
<dbReference type="Proteomes" id="UP000191153">
    <property type="component" value="Unassembled WGS sequence"/>
</dbReference>
<keyword evidence="2" id="KW-1185">Reference proteome</keyword>
<dbReference type="RefSeq" id="WP_078694791.1">
    <property type="nucleotide sequence ID" value="NZ_FUWX01000025.1"/>
</dbReference>
<evidence type="ECO:0000313" key="1">
    <source>
        <dbReference type="EMBL" id="SKA04252.1"/>
    </source>
</evidence>